<evidence type="ECO:0000313" key="2">
    <source>
        <dbReference type="Proteomes" id="UP000229615"/>
    </source>
</evidence>
<comment type="caution">
    <text evidence="1">The sequence shown here is derived from an EMBL/GenBank/DDBJ whole genome shotgun (WGS) entry which is preliminary data.</text>
</comment>
<accession>A0A2H0UPN7</accession>
<dbReference type="AlphaFoldDB" id="A0A2H0UPN7"/>
<organism evidence="1 2">
    <name type="scientific">Candidatus Harrisonbacteria bacterium CG10_big_fil_rev_8_21_14_0_10_44_23</name>
    <dbReference type="NCBI Taxonomy" id="1974585"/>
    <lineage>
        <taxon>Bacteria</taxon>
        <taxon>Candidatus Harrisoniibacteriota</taxon>
    </lineage>
</organism>
<protein>
    <submittedName>
        <fullName evidence="1">Uncharacterized protein</fullName>
    </submittedName>
</protein>
<evidence type="ECO:0000313" key="1">
    <source>
        <dbReference type="EMBL" id="PIR88344.1"/>
    </source>
</evidence>
<gene>
    <name evidence="1" type="ORF">COU09_02825</name>
</gene>
<proteinExistence type="predicted"/>
<name>A0A2H0UPN7_9BACT</name>
<sequence length="95" mass="11089">MRNIEVEIKEHQPSGWIFSVSVQEGDEETDHEVELTQNDYNDLTGGNASPSELVEKSFEFLLDREPKESILGEFNLTEISLYFPEYEEMIQELFQ</sequence>
<dbReference type="Proteomes" id="UP000229615">
    <property type="component" value="Unassembled WGS sequence"/>
</dbReference>
<dbReference type="EMBL" id="PFBB01000031">
    <property type="protein sequence ID" value="PIR88344.1"/>
    <property type="molecule type" value="Genomic_DNA"/>
</dbReference>
<reference evidence="2" key="1">
    <citation type="submission" date="2017-09" db="EMBL/GenBank/DDBJ databases">
        <title>Depth-based differentiation of microbial function through sediment-hosted aquifers and enrichment of novel symbionts in the deep terrestrial subsurface.</title>
        <authorList>
            <person name="Probst A.J."/>
            <person name="Ladd B."/>
            <person name="Jarett J.K."/>
            <person name="Geller-Mcgrath D.E."/>
            <person name="Sieber C.M.K."/>
            <person name="Emerson J.B."/>
            <person name="Anantharaman K."/>
            <person name="Thomas B.C."/>
            <person name="Malmstrom R."/>
            <person name="Stieglmeier M."/>
            <person name="Klingl A."/>
            <person name="Woyke T."/>
            <person name="Ryan C.M."/>
            <person name="Banfield J.F."/>
        </authorList>
    </citation>
    <scope>NUCLEOTIDE SEQUENCE [LARGE SCALE GENOMIC DNA]</scope>
</reference>